<feature type="region of interest" description="Disordered" evidence="1">
    <location>
        <begin position="58"/>
        <end position="80"/>
    </location>
</feature>
<sequence>MTFQRSRSWSFTSSAIASLCSLKTTGPTSPNFVNSTFTLSKQGSGNAYNADCHNQEGYQYDSEDEDQDDYDTSTGSHKDSEYSPWARTCLIDYEFHLNVYPMLPLLVLTVVEGDYYYIDDRLELNGTYTNNDQLLDELRATEQATFRQSQAQQFDNGRTSQTTSEECLTKVITDVPSTCTPDIIQAGDGFPNDDSENDYDGQSDSDSYSMHYTTWTGLEFTPWATHSYIDPDGRMDLYSLCQVREADLYAHGALPRCDWWRWDDPDQHPPCEGPCLVLSTPEGDEFELDDPKEYDGSYGNTNQASESCRETDDDADMESETGYAFDAAKGIMWADDEAEDDYWERMEGQGEEWWG</sequence>
<gene>
    <name evidence="2" type="ORF">QBC36DRAFT_293063</name>
</gene>
<name>A0AAN6W1P2_9PEZI</name>
<dbReference type="AlphaFoldDB" id="A0AAN6W1P2"/>
<proteinExistence type="predicted"/>
<organism evidence="2 3">
    <name type="scientific">Triangularia setosa</name>
    <dbReference type="NCBI Taxonomy" id="2587417"/>
    <lineage>
        <taxon>Eukaryota</taxon>
        <taxon>Fungi</taxon>
        <taxon>Dikarya</taxon>
        <taxon>Ascomycota</taxon>
        <taxon>Pezizomycotina</taxon>
        <taxon>Sordariomycetes</taxon>
        <taxon>Sordariomycetidae</taxon>
        <taxon>Sordariales</taxon>
        <taxon>Podosporaceae</taxon>
        <taxon>Triangularia</taxon>
    </lineage>
</organism>
<evidence type="ECO:0000256" key="1">
    <source>
        <dbReference type="SAM" id="MobiDB-lite"/>
    </source>
</evidence>
<reference evidence="2" key="1">
    <citation type="journal article" date="2023" name="Mol. Phylogenet. Evol.">
        <title>Genome-scale phylogeny and comparative genomics of the fungal order Sordariales.</title>
        <authorList>
            <person name="Hensen N."/>
            <person name="Bonometti L."/>
            <person name="Westerberg I."/>
            <person name="Brannstrom I.O."/>
            <person name="Guillou S."/>
            <person name="Cros-Aarteil S."/>
            <person name="Calhoun S."/>
            <person name="Haridas S."/>
            <person name="Kuo A."/>
            <person name="Mondo S."/>
            <person name="Pangilinan J."/>
            <person name="Riley R."/>
            <person name="LaButti K."/>
            <person name="Andreopoulos B."/>
            <person name="Lipzen A."/>
            <person name="Chen C."/>
            <person name="Yan M."/>
            <person name="Daum C."/>
            <person name="Ng V."/>
            <person name="Clum A."/>
            <person name="Steindorff A."/>
            <person name="Ohm R.A."/>
            <person name="Martin F."/>
            <person name="Silar P."/>
            <person name="Natvig D.O."/>
            <person name="Lalanne C."/>
            <person name="Gautier V."/>
            <person name="Ament-Velasquez S.L."/>
            <person name="Kruys A."/>
            <person name="Hutchinson M.I."/>
            <person name="Powell A.J."/>
            <person name="Barry K."/>
            <person name="Miller A.N."/>
            <person name="Grigoriev I.V."/>
            <person name="Debuchy R."/>
            <person name="Gladieux P."/>
            <person name="Hiltunen Thoren M."/>
            <person name="Johannesson H."/>
        </authorList>
    </citation>
    <scope>NUCLEOTIDE SEQUENCE</scope>
    <source>
        <strain evidence="2">CBS 892.96</strain>
    </source>
</reference>
<dbReference type="Proteomes" id="UP001302321">
    <property type="component" value="Unassembled WGS sequence"/>
</dbReference>
<feature type="region of interest" description="Disordered" evidence="1">
    <location>
        <begin position="287"/>
        <end position="317"/>
    </location>
</feature>
<feature type="compositionally biased region" description="Acidic residues" evidence="1">
    <location>
        <begin position="61"/>
        <end position="71"/>
    </location>
</feature>
<keyword evidence="3" id="KW-1185">Reference proteome</keyword>
<dbReference type="EMBL" id="MU866319">
    <property type="protein sequence ID" value="KAK4173804.1"/>
    <property type="molecule type" value="Genomic_DNA"/>
</dbReference>
<evidence type="ECO:0000313" key="3">
    <source>
        <dbReference type="Proteomes" id="UP001302321"/>
    </source>
</evidence>
<reference evidence="2" key="2">
    <citation type="submission" date="2023-05" db="EMBL/GenBank/DDBJ databases">
        <authorList>
            <consortium name="Lawrence Berkeley National Laboratory"/>
            <person name="Steindorff A."/>
            <person name="Hensen N."/>
            <person name="Bonometti L."/>
            <person name="Westerberg I."/>
            <person name="Brannstrom I.O."/>
            <person name="Guillou S."/>
            <person name="Cros-Aarteil S."/>
            <person name="Calhoun S."/>
            <person name="Haridas S."/>
            <person name="Kuo A."/>
            <person name="Mondo S."/>
            <person name="Pangilinan J."/>
            <person name="Riley R."/>
            <person name="Labutti K."/>
            <person name="Andreopoulos B."/>
            <person name="Lipzen A."/>
            <person name="Chen C."/>
            <person name="Yanf M."/>
            <person name="Daum C."/>
            <person name="Ng V."/>
            <person name="Clum A."/>
            <person name="Ohm R."/>
            <person name="Martin F."/>
            <person name="Silar P."/>
            <person name="Natvig D."/>
            <person name="Lalanne C."/>
            <person name="Gautier V."/>
            <person name="Ament-Velasquez S.L."/>
            <person name="Kruys A."/>
            <person name="Hutchinson M.I."/>
            <person name="Powell A.J."/>
            <person name="Barry K."/>
            <person name="Miller A.N."/>
            <person name="Grigoriev I.V."/>
            <person name="Debuchy R."/>
            <person name="Gladieux P."/>
            <person name="Thoren M.H."/>
            <person name="Johannesson H."/>
        </authorList>
    </citation>
    <scope>NUCLEOTIDE SEQUENCE</scope>
    <source>
        <strain evidence="2">CBS 892.96</strain>
    </source>
</reference>
<protein>
    <submittedName>
        <fullName evidence="2">Uncharacterized protein</fullName>
    </submittedName>
</protein>
<feature type="compositionally biased region" description="Acidic residues" evidence="1">
    <location>
        <begin position="191"/>
        <end position="203"/>
    </location>
</feature>
<accession>A0AAN6W1P2</accession>
<comment type="caution">
    <text evidence="2">The sequence shown here is derived from an EMBL/GenBank/DDBJ whole genome shotgun (WGS) entry which is preliminary data.</text>
</comment>
<evidence type="ECO:0000313" key="2">
    <source>
        <dbReference type="EMBL" id="KAK4173804.1"/>
    </source>
</evidence>
<feature type="region of interest" description="Disordered" evidence="1">
    <location>
        <begin position="185"/>
        <end position="204"/>
    </location>
</feature>